<dbReference type="SUPFAM" id="SSF52540">
    <property type="entry name" value="P-loop containing nucleoside triphosphate hydrolases"/>
    <property type="match status" value="1"/>
</dbReference>
<dbReference type="RefSeq" id="WP_108030374.1">
    <property type="nucleotide sequence ID" value="NZ_PYUE01000003.1"/>
</dbReference>
<evidence type="ECO:0000313" key="1">
    <source>
        <dbReference type="EMBL" id="TKI47375.1"/>
    </source>
</evidence>
<dbReference type="InterPro" id="IPR016024">
    <property type="entry name" value="ARM-type_fold"/>
</dbReference>
<name>A0ABY2SWG3_9BACI</name>
<comment type="caution">
    <text evidence="1">The sequence shown here is derived from an EMBL/GenBank/DDBJ whole genome shotgun (WGS) entry which is preliminary data.</text>
</comment>
<proteinExistence type="predicted"/>
<dbReference type="InterPro" id="IPR027417">
    <property type="entry name" value="P-loop_NTPase"/>
</dbReference>
<gene>
    <name evidence="1" type="ORF">FC748_06815</name>
</gene>
<evidence type="ECO:0008006" key="3">
    <source>
        <dbReference type="Google" id="ProtNLM"/>
    </source>
</evidence>
<protein>
    <recommendedName>
        <fullName evidence="3">ATP-binding protein</fullName>
    </recommendedName>
</protein>
<organism evidence="1 2">
    <name type="scientific">Lysinibacillus tabacifolii</name>
    <dbReference type="NCBI Taxonomy" id="1173107"/>
    <lineage>
        <taxon>Bacteria</taxon>
        <taxon>Bacillati</taxon>
        <taxon>Bacillota</taxon>
        <taxon>Bacilli</taxon>
        <taxon>Bacillales</taxon>
        <taxon>Bacillaceae</taxon>
        <taxon>Lysinibacillus</taxon>
    </lineage>
</organism>
<dbReference type="Proteomes" id="UP000308330">
    <property type="component" value="Unassembled WGS sequence"/>
</dbReference>
<dbReference type="SUPFAM" id="SSF48371">
    <property type="entry name" value="ARM repeat"/>
    <property type="match status" value="1"/>
</dbReference>
<keyword evidence="2" id="KW-1185">Reference proteome</keyword>
<reference evidence="1 2" key="1">
    <citation type="submission" date="2019-04" db="EMBL/GenBank/DDBJ databases">
        <title>Lysinibacillus genome sequencing.</title>
        <authorList>
            <person name="Dunlap C."/>
        </authorList>
    </citation>
    <scope>NUCLEOTIDE SEQUENCE [LARGE SCALE GENOMIC DNA]</scope>
    <source>
        <strain evidence="1 2">KCTC 33042</strain>
    </source>
</reference>
<dbReference type="EMBL" id="SZPT01000002">
    <property type="protein sequence ID" value="TKI47375.1"/>
    <property type="molecule type" value="Genomic_DNA"/>
</dbReference>
<evidence type="ECO:0000313" key="2">
    <source>
        <dbReference type="Proteomes" id="UP000308330"/>
    </source>
</evidence>
<dbReference type="Gene3D" id="3.40.50.300">
    <property type="entry name" value="P-loop containing nucleotide triphosphate hydrolases"/>
    <property type="match status" value="1"/>
</dbReference>
<accession>A0ABY2SWG3</accession>
<sequence>MPYEIGGRADKEGNRYEIKVTILKILEVIEEKIDYLVLEAIGDDEKGVDIWIGKKDGSKEGQQCKGRNGSKDSWDFGSANSKNIFVNWKEQLDREEDIYVSLVTPLAFQNLEDLLKRVNNSSESTDDFYKHQIMTSSVKFQKFYKNFCDSMDLDVAKSCDIEKSLNYLKKILFHQIPDTYLKEIILQKISYLFSGDEKAIYAQFIGWIIDGDILGKRINMGLIHKFSVENNLQFKNLSLDRRIGPRIVELNREYKRIFTPLNNLFFERESYKQCYRLIDDNDSLIIHGKAGMGKSGTTEAIIQYCESKAISYLAIKLDKRVPSNNAKLWGEELGFPDSIAHCLHSLSKNDKAVLILDQLDALRWTQAHSKGALLVCSEIIEQVTYLNRERTNKISVVMVCRTLDLESDNNIRGLFKEDNQSSLIKWHKVKIGELERQEVENIIGERYQTLTLKLQSLLKIPSNLFIWGQLDNKKTYDECLTTNHLIEHWWEQMLDGYSKLGLSQKELNNFKQDLVNKFSELERIYVPKILFNGNKNELDFLSSSGFINISGNKISFAHQSILDYLLSEKMLHRYFEGIPMSEILGSKELQTPAKRYQLQMLMQSLLETDSADFINVGTQLLKDKKIRFFNKYVFLEIMRDIEVLNLNIQRFILSYCENSEWKDHLLNNVIYSKVQYYKLLLNNGIIRKWLEDRENKDYAIHLIASVSPQYDSEDIDLIKQYIFVSEEYARRFAACFPYDLSKDVDEMFELRLKLYETYPDLNHYYMDFTSDIKKHEYRTIKYLAFLLENKLRNNTHKFKKFEEEIFLEDNDFLIRNGEEVLRELIKYIPKEVGPIYEFSEWSAKHNKISIERIIVKILKKANKSIIKTNPKKSLQIINELSVTSNDVVNELILDALFNFNEDFSDYVIDFICKNFKNRIFIRTAGDGDVLSLVKKIIQKHSMNCNNSLFANLEDSIISYVPKNAKDYLKSRIEYNKENKGERAYWSFWGDLQLELLSVLPKDRITKQAEDLLKVLKRRFNGQNTRYKYHLGHGGFVTSPVSGKLLSSRNWLGIITKCKVEFNTKERWKEVSGGFVESSIRQFASSFAEAVRKSPLEMIDIVLNNKEIVNEQFIDALYNGLTSCDITEISIYLLEDLFKEFPSDYNSYRAQNICRIIEKSENVGWSDETLKMLMEIAVNHNNPSLEKPVVTTTEDKEMRSFDLLYSNSINCVRGYAARAIEHLLWGDKSYYSLFKTTINQLTIDPNPAVKLASIFTLRPVINIEKEWALNKILELYKEDYRFAGHYNFRDIFFFSYGQNREAVLETILKCFYSDDKDLIKVGAYTLAEMNLIYGEFKDIVADINIFSQNQAESFLEMVIIYFNKDEYNERCKQILIAFKELDFDFEIAFSKLFYDNLIRLNRDYEFLTKIMQSKVSRRLLYSFVRYLEEENKSLIEYHEIIVVLSNHLIDNFTISDSENWGFDESLSKLIVGLYDETYKSEDDSLKLIANESLNLWDKMFEMRIGSIRFLSNEIMAR</sequence>